<organism evidence="1 2">
    <name type="scientific">Clunio marinus</name>
    <dbReference type="NCBI Taxonomy" id="568069"/>
    <lineage>
        <taxon>Eukaryota</taxon>
        <taxon>Metazoa</taxon>
        <taxon>Ecdysozoa</taxon>
        <taxon>Arthropoda</taxon>
        <taxon>Hexapoda</taxon>
        <taxon>Insecta</taxon>
        <taxon>Pterygota</taxon>
        <taxon>Neoptera</taxon>
        <taxon>Endopterygota</taxon>
        <taxon>Diptera</taxon>
        <taxon>Nematocera</taxon>
        <taxon>Chironomoidea</taxon>
        <taxon>Chironomidae</taxon>
        <taxon>Clunio</taxon>
    </lineage>
</organism>
<accession>A0A1J1HMY5</accession>
<keyword evidence="2" id="KW-1185">Reference proteome</keyword>
<sequence>MCQNCDSVFSKCKLERLHKEIFAYGASAIHQLSNETLNKAKRFNKVNFTYRVNEATNCFRSPAF</sequence>
<evidence type="ECO:0000313" key="1">
    <source>
        <dbReference type="EMBL" id="CRK89413.1"/>
    </source>
</evidence>
<protein>
    <submittedName>
        <fullName evidence="1">CLUMA_CG003162, isoform A</fullName>
    </submittedName>
</protein>
<name>A0A1J1HMY5_9DIPT</name>
<reference evidence="1 2" key="1">
    <citation type="submission" date="2015-04" db="EMBL/GenBank/DDBJ databases">
        <authorList>
            <person name="Syromyatnikov M.Y."/>
            <person name="Popov V.N."/>
        </authorList>
    </citation>
    <scope>NUCLEOTIDE SEQUENCE [LARGE SCALE GENOMIC DNA]</scope>
</reference>
<dbReference type="Proteomes" id="UP000183832">
    <property type="component" value="Unassembled WGS sequence"/>
</dbReference>
<gene>
    <name evidence="1" type="ORF">CLUMA_CG003162</name>
</gene>
<dbReference type="AlphaFoldDB" id="A0A1J1HMY5"/>
<dbReference type="EMBL" id="CVRI01000012">
    <property type="protein sequence ID" value="CRK89413.1"/>
    <property type="molecule type" value="Genomic_DNA"/>
</dbReference>
<proteinExistence type="predicted"/>
<evidence type="ECO:0000313" key="2">
    <source>
        <dbReference type="Proteomes" id="UP000183832"/>
    </source>
</evidence>